<gene>
    <name evidence="2" type="ORF">DMN91_006028</name>
</gene>
<organism evidence="2 3">
    <name type="scientific">Ooceraea biroi</name>
    <name type="common">Clonal raider ant</name>
    <name type="synonym">Cerapachys biroi</name>
    <dbReference type="NCBI Taxonomy" id="2015173"/>
    <lineage>
        <taxon>Eukaryota</taxon>
        <taxon>Metazoa</taxon>
        <taxon>Ecdysozoa</taxon>
        <taxon>Arthropoda</taxon>
        <taxon>Hexapoda</taxon>
        <taxon>Insecta</taxon>
        <taxon>Pterygota</taxon>
        <taxon>Neoptera</taxon>
        <taxon>Endopterygota</taxon>
        <taxon>Hymenoptera</taxon>
        <taxon>Apocrita</taxon>
        <taxon>Aculeata</taxon>
        <taxon>Formicoidea</taxon>
        <taxon>Formicidae</taxon>
        <taxon>Dorylinae</taxon>
        <taxon>Ooceraea</taxon>
    </lineage>
</organism>
<evidence type="ECO:0000256" key="1">
    <source>
        <dbReference type="SAM" id="SignalP"/>
    </source>
</evidence>
<dbReference type="SMART" id="SM00718">
    <property type="entry name" value="DM4_12"/>
    <property type="match status" value="1"/>
</dbReference>
<dbReference type="PANTHER" id="PTHR21398">
    <property type="entry name" value="AGAP007094-PA"/>
    <property type="match status" value="1"/>
</dbReference>
<evidence type="ECO:0000313" key="3">
    <source>
        <dbReference type="Proteomes" id="UP000279307"/>
    </source>
</evidence>
<dbReference type="InterPro" id="IPR006631">
    <property type="entry name" value="DM4_12"/>
</dbReference>
<comment type="caution">
    <text evidence="2">The sequence shown here is derived from an EMBL/GenBank/DDBJ whole genome shotgun (WGS) entry which is preliminary data.</text>
</comment>
<keyword evidence="1" id="KW-0732">Signal</keyword>
<dbReference type="OrthoDB" id="6340174at2759"/>
<dbReference type="EMBL" id="QOIP01000006">
    <property type="protein sequence ID" value="RLU21653.1"/>
    <property type="molecule type" value="Genomic_DNA"/>
</dbReference>
<evidence type="ECO:0000313" key="2">
    <source>
        <dbReference type="EMBL" id="RLU21653.1"/>
    </source>
</evidence>
<dbReference type="PANTHER" id="PTHR21398:SF22">
    <property type="entry name" value="IP12060P-RELATED"/>
    <property type="match status" value="1"/>
</dbReference>
<protein>
    <submittedName>
        <fullName evidence="2">Uncharacterized protein</fullName>
    </submittedName>
</protein>
<dbReference type="Pfam" id="PF07841">
    <property type="entry name" value="DM4_12"/>
    <property type="match status" value="1"/>
</dbReference>
<sequence>MASIINGITTLAVLCLVTGATEMRMTDVVQRQVRSLSFPENSDMGLFFALAVPLDDPSSTMSVALFFEAEYDLPTNLTEIEFAGDEGGFRRNAGRQRRRTIDRTIIYAMLESKFESLGYPGRQCLLRSICETKRRAVHVDNGLLGDLLRIILAPSSSTFEEDFRQEYIDAENVKETEECLRIYSSCELNIYDFITFQEP</sequence>
<feature type="chain" id="PRO_5018184151" evidence="1">
    <location>
        <begin position="21"/>
        <end position="199"/>
    </location>
</feature>
<dbReference type="AlphaFoldDB" id="A0A3L8DN49"/>
<proteinExistence type="predicted"/>
<dbReference type="Proteomes" id="UP000279307">
    <property type="component" value="Chromosome 6"/>
</dbReference>
<accession>A0A3L8DN49</accession>
<feature type="signal peptide" evidence="1">
    <location>
        <begin position="1"/>
        <end position="20"/>
    </location>
</feature>
<reference evidence="2 3" key="1">
    <citation type="journal article" date="2018" name="Genome Res.">
        <title>The genomic architecture and molecular evolution of ant odorant receptors.</title>
        <authorList>
            <person name="McKenzie S.K."/>
            <person name="Kronauer D.J.C."/>
        </authorList>
    </citation>
    <scope>NUCLEOTIDE SEQUENCE [LARGE SCALE GENOMIC DNA]</scope>
    <source>
        <strain evidence="2">Clonal line C1</strain>
    </source>
</reference>
<name>A0A3L8DN49_OOCBI</name>